<dbReference type="InterPro" id="IPR029045">
    <property type="entry name" value="ClpP/crotonase-like_dom_sf"/>
</dbReference>
<organism evidence="8 9">
    <name type="scientific">Mucuna pruriens</name>
    <name type="common">Velvet bean</name>
    <name type="synonym">Dolichos pruriens</name>
    <dbReference type="NCBI Taxonomy" id="157652"/>
    <lineage>
        <taxon>Eukaryota</taxon>
        <taxon>Viridiplantae</taxon>
        <taxon>Streptophyta</taxon>
        <taxon>Embryophyta</taxon>
        <taxon>Tracheophyta</taxon>
        <taxon>Spermatophyta</taxon>
        <taxon>Magnoliopsida</taxon>
        <taxon>eudicotyledons</taxon>
        <taxon>Gunneridae</taxon>
        <taxon>Pentapetalae</taxon>
        <taxon>rosids</taxon>
        <taxon>fabids</taxon>
        <taxon>Fabales</taxon>
        <taxon>Fabaceae</taxon>
        <taxon>Papilionoideae</taxon>
        <taxon>50 kb inversion clade</taxon>
        <taxon>NPAAA clade</taxon>
        <taxon>indigoferoid/millettioid clade</taxon>
        <taxon>Phaseoleae</taxon>
        <taxon>Mucuna</taxon>
    </lineage>
</organism>
<keyword evidence="3 4" id="KW-0378">Hydrolase</keyword>
<dbReference type="EC" id="3.1.2.4" evidence="2 4"/>
<dbReference type="GO" id="GO:0006574">
    <property type="term" value="P:L-valine catabolic process"/>
    <property type="evidence" value="ECO:0007669"/>
    <property type="project" value="UniProtKB-UniRule"/>
</dbReference>
<evidence type="ECO:0000256" key="4">
    <source>
        <dbReference type="RuleBase" id="RU369070"/>
    </source>
</evidence>
<comment type="catalytic activity">
    <reaction evidence="1 4">
        <text>3-hydroxy-2-methylpropanoyl-CoA + H2O = 3-hydroxy-2-methylpropanoate + CoA + H(+)</text>
        <dbReference type="Rhea" id="RHEA:20888"/>
        <dbReference type="ChEBI" id="CHEBI:11805"/>
        <dbReference type="ChEBI" id="CHEBI:15377"/>
        <dbReference type="ChEBI" id="CHEBI:15378"/>
        <dbReference type="ChEBI" id="CHEBI:57287"/>
        <dbReference type="ChEBI" id="CHEBI:57340"/>
        <dbReference type="EC" id="3.1.2.4"/>
    </reaction>
</comment>
<evidence type="ECO:0000313" key="8">
    <source>
        <dbReference type="EMBL" id="RDX63871.1"/>
    </source>
</evidence>
<comment type="similarity">
    <text evidence="4">Belongs to the enoyl-CoA hydratase/isomerase family.</text>
</comment>
<evidence type="ECO:0000256" key="3">
    <source>
        <dbReference type="ARBA" id="ARBA00022801"/>
    </source>
</evidence>
<comment type="caution">
    <text evidence="8">The sequence shown here is derived from an EMBL/GenBank/DDBJ whole genome shotgun (WGS) entry which is preliminary data.</text>
</comment>
<dbReference type="PANTHER" id="PTHR43176:SF3">
    <property type="entry name" value="3-HYDROXYISOBUTYRYL-COA HYDROLASE, MITOCHONDRIAL"/>
    <property type="match status" value="1"/>
</dbReference>
<dbReference type="InterPro" id="IPR045004">
    <property type="entry name" value="ECH_dom"/>
</dbReference>
<keyword evidence="6" id="KW-0812">Transmembrane</keyword>
<reference evidence="8" key="1">
    <citation type="submission" date="2018-05" db="EMBL/GenBank/DDBJ databases">
        <title>Draft genome of Mucuna pruriens seed.</title>
        <authorList>
            <person name="Nnadi N.E."/>
            <person name="Vos R."/>
            <person name="Hasami M.H."/>
            <person name="Devisetty U.K."/>
            <person name="Aguiy J.C."/>
        </authorList>
    </citation>
    <scope>NUCLEOTIDE SEQUENCE [LARGE SCALE GENOMIC DNA]</scope>
    <source>
        <strain evidence="8">JCA_2017</strain>
    </source>
</reference>
<feature type="compositionally biased region" description="Low complexity" evidence="5">
    <location>
        <begin position="1"/>
        <end position="16"/>
    </location>
</feature>
<feature type="transmembrane region" description="Helical" evidence="6">
    <location>
        <begin position="104"/>
        <end position="123"/>
    </location>
</feature>
<comment type="pathway">
    <text evidence="4">Amino-acid degradation; L-valine degradation.</text>
</comment>
<keyword evidence="6" id="KW-1133">Transmembrane helix</keyword>
<protein>
    <recommendedName>
        <fullName evidence="2 4">3-hydroxyisobutyryl-CoA hydrolase</fullName>
        <shortName evidence="4">HIB-CoA hydrolase</shortName>
        <shortName evidence="4">HIBYL-CoA-H</shortName>
        <ecNumber evidence="2 4">3.1.2.4</ecNumber>
    </recommendedName>
    <alternativeName>
        <fullName evidence="4">3-hydroxyisobutyryl-coenzyme A hydrolase</fullName>
    </alternativeName>
</protein>
<comment type="function">
    <text evidence="4">Hydrolyzes 3-hydroxyisobutyryl-CoA (HIBYL-CoA), a saline catabolite. Has high activity toward isobutyryl-CoA. Could be an isobutyryl-CoA dehydrogenase that functions in valine catabolism.</text>
</comment>
<dbReference type="OrthoDB" id="16820at2759"/>
<dbReference type="Proteomes" id="UP000257109">
    <property type="component" value="Unassembled WGS sequence"/>
</dbReference>
<feature type="non-terminal residue" evidence="8">
    <location>
        <position position="1"/>
    </location>
</feature>
<name>A0A371ECV9_MUCPR</name>
<sequence>MVTGKGSTKGSTSKGKPFPESSHGEYCKYRKRPGHTKDKDTCYKLYGKEKVLERMGRSKGPTQTWVNQTTSNQENVTEHPFASQLDQDIQTFINSGRSGNNKDVAAWFSVAAFVAVIAVAWSGRNRGNHGHRGHFSVTIGFKYLHGCTIPPVFAMPETALGLFPDVGEYVGLTGARLDGAEMLACGLATHFVPSSKLSLLEEALCKVETSDSNAVSAIINKYSEQPFLKEDSVYHRLVCDINK</sequence>
<accession>A0A371ECV9</accession>
<evidence type="ECO:0000256" key="1">
    <source>
        <dbReference type="ARBA" id="ARBA00001709"/>
    </source>
</evidence>
<feature type="region of interest" description="Disordered" evidence="5">
    <location>
        <begin position="1"/>
        <end position="35"/>
    </location>
</feature>
<evidence type="ECO:0000256" key="5">
    <source>
        <dbReference type="SAM" id="MobiDB-lite"/>
    </source>
</evidence>
<feature type="domain" description="Enoyl-CoA hydratase/isomerase" evidence="7">
    <location>
        <begin position="152"/>
        <end position="232"/>
    </location>
</feature>
<dbReference type="Gene3D" id="3.90.226.10">
    <property type="entry name" value="2-enoyl-CoA Hydratase, Chain A, domain 1"/>
    <property type="match status" value="1"/>
</dbReference>
<dbReference type="Pfam" id="PF16113">
    <property type="entry name" value="ECH_2"/>
    <property type="match status" value="1"/>
</dbReference>
<evidence type="ECO:0000256" key="2">
    <source>
        <dbReference type="ARBA" id="ARBA00011915"/>
    </source>
</evidence>
<gene>
    <name evidence="8" type="ORF">CR513_57641</name>
</gene>
<evidence type="ECO:0000259" key="7">
    <source>
        <dbReference type="Pfam" id="PF16113"/>
    </source>
</evidence>
<dbReference type="GO" id="GO:0003860">
    <property type="term" value="F:3-hydroxyisobutyryl-CoA hydrolase activity"/>
    <property type="evidence" value="ECO:0007669"/>
    <property type="project" value="UniProtKB-UniRule"/>
</dbReference>
<dbReference type="EMBL" id="QJKJ01014665">
    <property type="protein sequence ID" value="RDX63871.1"/>
    <property type="molecule type" value="Genomic_DNA"/>
</dbReference>
<proteinExistence type="inferred from homology"/>
<keyword evidence="6" id="KW-0472">Membrane</keyword>
<evidence type="ECO:0000256" key="6">
    <source>
        <dbReference type="SAM" id="Phobius"/>
    </source>
</evidence>
<dbReference type="InterPro" id="IPR032259">
    <property type="entry name" value="HIBYL-CoA-H"/>
</dbReference>
<dbReference type="AlphaFoldDB" id="A0A371ECV9"/>
<evidence type="ECO:0000313" key="9">
    <source>
        <dbReference type="Proteomes" id="UP000257109"/>
    </source>
</evidence>
<dbReference type="SUPFAM" id="SSF52096">
    <property type="entry name" value="ClpP/crotonase"/>
    <property type="match status" value="1"/>
</dbReference>
<dbReference type="PANTHER" id="PTHR43176">
    <property type="entry name" value="3-HYDROXYISOBUTYRYL-COA HYDROLASE-RELATED"/>
    <property type="match status" value="1"/>
</dbReference>
<dbReference type="STRING" id="157652.A0A371ECV9"/>
<keyword evidence="9" id="KW-1185">Reference proteome</keyword>